<evidence type="ECO:0000256" key="6">
    <source>
        <dbReference type="ARBA" id="ARBA00023136"/>
    </source>
</evidence>
<dbReference type="PROSITE" id="PS00216">
    <property type="entry name" value="SUGAR_TRANSPORT_1"/>
    <property type="match status" value="1"/>
</dbReference>
<dbReference type="GO" id="GO:0022857">
    <property type="term" value="F:transmembrane transporter activity"/>
    <property type="evidence" value="ECO:0007669"/>
    <property type="project" value="InterPro"/>
</dbReference>
<dbReference type="InterPro" id="IPR003663">
    <property type="entry name" value="Sugar/inositol_transpt"/>
</dbReference>
<feature type="transmembrane region" description="Helical" evidence="7">
    <location>
        <begin position="148"/>
        <end position="166"/>
    </location>
</feature>
<comment type="subcellular location">
    <subcellularLocation>
        <location evidence="1">Membrane</location>
        <topology evidence="1">Multi-pass membrane protein</topology>
    </subcellularLocation>
</comment>
<evidence type="ECO:0000256" key="5">
    <source>
        <dbReference type="ARBA" id="ARBA00022989"/>
    </source>
</evidence>
<dbReference type="Gene3D" id="1.20.1250.20">
    <property type="entry name" value="MFS general substrate transporter like domains"/>
    <property type="match status" value="1"/>
</dbReference>
<dbReference type="GO" id="GO:0016020">
    <property type="term" value="C:membrane"/>
    <property type="evidence" value="ECO:0007669"/>
    <property type="project" value="UniProtKB-SubCell"/>
</dbReference>
<keyword evidence="10" id="KW-1185">Reference proteome</keyword>
<dbReference type="GO" id="GO:1904659">
    <property type="term" value="P:D-glucose transmembrane transport"/>
    <property type="evidence" value="ECO:0007669"/>
    <property type="project" value="TreeGrafter"/>
</dbReference>
<dbReference type="PROSITE" id="PS50850">
    <property type="entry name" value="MFS"/>
    <property type="match status" value="1"/>
</dbReference>
<sequence>MGSDLFSKEVQEQHVDDLNKEVLVANPPVLPQVVSPKPPLTNTNKFVVLSYPKDSILKGPAIESEGKVVEDGEIMELDIILTNQKPQDVNKNVCISESRESATLSGTTWYNLNSLEIGLVVSGSLYGALIGSSLAFTVADYLGRRRELIFASIVYFVGSLLTAVAPSFPVMVIGRLLFGIGIGLAMHAAPMYIAETSPSQIRGTLISLKEFFIVIGMLCGYISSSLFVDIVAGWRYIYAIGAPVCLVMGVGMWWLPPSPRWLLLCTVQGKVNISDVRTTAISCLCRLRGQAIDDTASEEIDAILHELSLDDQHKQATFYEIFQGKSLKALIIGVGLLFFQQVTGQPSVLYYAAKILQSAGFSAASDATRVSVLLGILKANHRITTNIQRRIYGHATNVEVRPLNEEKAVQAAADLIGELFVFLVAFTPYI</sequence>
<dbReference type="InterPro" id="IPR020846">
    <property type="entry name" value="MFS_dom"/>
</dbReference>
<reference evidence="9 10" key="2">
    <citation type="journal article" date="2017" name="Nature">
        <title>The Apostasia genome and the evolution of orchids.</title>
        <authorList>
            <person name="Zhang G.Q."/>
            <person name="Liu K.W."/>
            <person name="Li Z."/>
            <person name="Lohaus R."/>
            <person name="Hsiao Y.Y."/>
            <person name="Niu S.C."/>
            <person name="Wang J.Y."/>
            <person name="Lin Y.C."/>
            <person name="Xu Q."/>
            <person name="Chen L.J."/>
            <person name="Yoshida K."/>
            <person name="Fujiwara S."/>
            <person name="Wang Z.W."/>
            <person name="Zhang Y.Q."/>
            <person name="Mitsuda N."/>
            <person name="Wang M."/>
            <person name="Liu G.H."/>
            <person name="Pecoraro L."/>
            <person name="Huang H.X."/>
            <person name="Xiao X.J."/>
            <person name="Lin M."/>
            <person name="Wu X.Y."/>
            <person name="Wu W.L."/>
            <person name="Chen Y.Y."/>
            <person name="Chang S.B."/>
            <person name="Sakamoto S."/>
            <person name="Ohme-Takagi M."/>
            <person name="Yagi M."/>
            <person name="Zeng S.J."/>
            <person name="Shen C.Y."/>
            <person name="Yeh C.M."/>
            <person name="Luo Y.B."/>
            <person name="Tsai W.C."/>
            <person name="Van de Peer Y."/>
            <person name="Liu Z.J."/>
        </authorList>
    </citation>
    <scope>NUCLEOTIDE SEQUENCE [LARGE SCALE GENOMIC DNA]</scope>
    <source>
        <tissue evidence="9">The whole plant</tissue>
    </source>
</reference>
<evidence type="ECO:0000313" key="10">
    <source>
        <dbReference type="Proteomes" id="UP000233837"/>
    </source>
</evidence>
<dbReference type="PRINTS" id="PR00171">
    <property type="entry name" value="SUGRTRNSPORT"/>
</dbReference>
<evidence type="ECO:0000256" key="7">
    <source>
        <dbReference type="SAM" id="Phobius"/>
    </source>
</evidence>
<dbReference type="STRING" id="906689.A0A2I0WLN6"/>
<feature type="domain" description="Major facilitator superfamily (MFS) profile" evidence="8">
    <location>
        <begin position="64"/>
        <end position="430"/>
    </location>
</feature>
<evidence type="ECO:0000313" key="9">
    <source>
        <dbReference type="EMBL" id="PKU76574.1"/>
    </source>
</evidence>
<dbReference type="Proteomes" id="UP000233837">
    <property type="component" value="Unassembled WGS sequence"/>
</dbReference>
<reference evidence="9 10" key="1">
    <citation type="journal article" date="2016" name="Sci. Rep.">
        <title>The Dendrobium catenatum Lindl. genome sequence provides insights into polysaccharide synthase, floral development and adaptive evolution.</title>
        <authorList>
            <person name="Zhang G.Q."/>
            <person name="Xu Q."/>
            <person name="Bian C."/>
            <person name="Tsai W.C."/>
            <person name="Yeh C.M."/>
            <person name="Liu K.W."/>
            <person name="Yoshida K."/>
            <person name="Zhang L.S."/>
            <person name="Chang S.B."/>
            <person name="Chen F."/>
            <person name="Shi Y."/>
            <person name="Su Y.Y."/>
            <person name="Zhang Y.Q."/>
            <person name="Chen L.J."/>
            <person name="Yin Y."/>
            <person name="Lin M."/>
            <person name="Huang H."/>
            <person name="Deng H."/>
            <person name="Wang Z.W."/>
            <person name="Zhu S.L."/>
            <person name="Zhao X."/>
            <person name="Deng C."/>
            <person name="Niu S.C."/>
            <person name="Huang J."/>
            <person name="Wang M."/>
            <person name="Liu G.H."/>
            <person name="Yang H.J."/>
            <person name="Xiao X.J."/>
            <person name="Hsiao Y.Y."/>
            <person name="Wu W.L."/>
            <person name="Chen Y.Y."/>
            <person name="Mitsuda N."/>
            <person name="Ohme-Takagi M."/>
            <person name="Luo Y.B."/>
            <person name="Van de Peer Y."/>
            <person name="Liu Z.J."/>
        </authorList>
    </citation>
    <scope>NUCLEOTIDE SEQUENCE [LARGE SCALE GENOMIC DNA]</scope>
    <source>
        <tissue evidence="9">The whole plant</tissue>
    </source>
</reference>
<dbReference type="PROSITE" id="PS00217">
    <property type="entry name" value="SUGAR_TRANSPORT_2"/>
    <property type="match status" value="1"/>
</dbReference>
<dbReference type="InterPro" id="IPR005829">
    <property type="entry name" value="Sugar_transporter_CS"/>
</dbReference>
<dbReference type="PANTHER" id="PTHR48023:SF4">
    <property type="entry name" value="D-XYLOSE-PROTON SYMPORTER-LIKE 2"/>
    <property type="match status" value="1"/>
</dbReference>
<keyword evidence="6 7" id="KW-0472">Membrane</keyword>
<keyword evidence="5 7" id="KW-1133">Transmembrane helix</keyword>
<evidence type="ECO:0000259" key="8">
    <source>
        <dbReference type="PROSITE" id="PS50850"/>
    </source>
</evidence>
<evidence type="ECO:0000256" key="4">
    <source>
        <dbReference type="ARBA" id="ARBA00022692"/>
    </source>
</evidence>
<name>A0A2I0WLN6_9ASPA</name>
<evidence type="ECO:0000256" key="1">
    <source>
        <dbReference type="ARBA" id="ARBA00004141"/>
    </source>
</evidence>
<keyword evidence="3" id="KW-0813">Transport</keyword>
<organism evidence="9 10">
    <name type="scientific">Dendrobium catenatum</name>
    <dbReference type="NCBI Taxonomy" id="906689"/>
    <lineage>
        <taxon>Eukaryota</taxon>
        <taxon>Viridiplantae</taxon>
        <taxon>Streptophyta</taxon>
        <taxon>Embryophyta</taxon>
        <taxon>Tracheophyta</taxon>
        <taxon>Spermatophyta</taxon>
        <taxon>Magnoliopsida</taxon>
        <taxon>Liliopsida</taxon>
        <taxon>Asparagales</taxon>
        <taxon>Orchidaceae</taxon>
        <taxon>Epidendroideae</taxon>
        <taxon>Malaxideae</taxon>
        <taxon>Dendrobiinae</taxon>
        <taxon>Dendrobium</taxon>
    </lineage>
</organism>
<dbReference type="InterPro" id="IPR005828">
    <property type="entry name" value="MFS_sugar_transport-like"/>
</dbReference>
<comment type="similarity">
    <text evidence="2">Belongs to the major facilitator superfamily. Sugar transporter (TC 2.A.1.1) family.</text>
</comment>
<evidence type="ECO:0000256" key="3">
    <source>
        <dbReference type="ARBA" id="ARBA00022448"/>
    </source>
</evidence>
<feature type="transmembrane region" description="Helical" evidence="7">
    <location>
        <begin position="117"/>
        <end position="136"/>
    </location>
</feature>
<evidence type="ECO:0000256" key="2">
    <source>
        <dbReference type="ARBA" id="ARBA00010992"/>
    </source>
</evidence>
<dbReference type="AlphaFoldDB" id="A0A2I0WLN6"/>
<gene>
    <name evidence="9" type="ORF">MA16_Dca001178</name>
</gene>
<feature type="transmembrane region" description="Helical" evidence="7">
    <location>
        <begin position="206"/>
        <end position="224"/>
    </location>
</feature>
<dbReference type="Pfam" id="PF00083">
    <property type="entry name" value="Sugar_tr"/>
    <property type="match status" value="1"/>
</dbReference>
<proteinExistence type="inferred from homology"/>
<dbReference type="PANTHER" id="PTHR48023">
    <property type="entry name" value="D-XYLOSE-PROTON SYMPORTER-LIKE 2"/>
    <property type="match status" value="1"/>
</dbReference>
<accession>A0A2I0WLN6</accession>
<feature type="transmembrane region" description="Helical" evidence="7">
    <location>
        <begin position="236"/>
        <end position="255"/>
    </location>
</feature>
<feature type="transmembrane region" description="Helical" evidence="7">
    <location>
        <begin position="172"/>
        <end position="194"/>
    </location>
</feature>
<dbReference type="InterPro" id="IPR036259">
    <property type="entry name" value="MFS_trans_sf"/>
</dbReference>
<keyword evidence="4 7" id="KW-0812">Transmembrane</keyword>
<dbReference type="SUPFAM" id="SSF103473">
    <property type="entry name" value="MFS general substrate transporter"/>
    <property type="match status" value="1"/>
</dbReference>
<dbReference type="InterPro" id="IPR050820">
    <property type="entry name" value="MFS_Sugar_Transporter"/>
</dbReference>
<protein>
    <submittedName>
        <fullName evidence="9">D-xylose-proton symporter-like 2</fullName>
    </submittedName>
</protein>
<dbReference type="EMBL" id="KZ502537">
    <property type="protein sequence ID" value="PKU76574.1"/>
    <property type="molecule type" value="Genomic_DNA"/>
</dbReference>